<feature type="region of interest" description="Disordered" evidence="1">
    <location>
        <begin position="797"/>
        <end position="819"/>
    </location>
</feature>
<feature type="compositionally biased region" description="Basic and acidic residues" evidence="1">
    <location>
        <begin position="131"/>
        <end position="144"/>
    </location>
</feature>
<feature type="compositionally biased region" description="Basic and acidic residues" evidence="1">
    <location>
        <begin position="741"/>
        <end position="761"/>
    </location>
</feature>
<feature type="compositionally biased region" description="Polar residues" evidence="1">
    <location>
        <begin position="1206"/>
        <end position="1216"/>
    </location>
</feature>
<feature type="compositionally biased region" description="Basic and acidic residues" evidence="1">
    <location>
        <begin position="1218"/>
        <end position="1227"/>
    </location>
</feature>
<feature type="compositionally biased region" description="Basic and acidic residues" evidence="1">
    <location>
        <begin position="617"/>
        <end position="633"/>
    </location>
</feature>
<feature type="region of interest" description="Disordered" evidence="1">
    <location>
        <begin position="130"/>
        <end position="191"/>
    </location>
</feature>
<keyword evidence="3" id="KW-1185">Reference proteome</keyword>
<proteinExistence type="predicted"/>
<name>A0A8S1H6I5_9PELO</name>
<organism evidence="2 3">
    <name type="scientific">Caenorhabditis auriculariae</name>
    <dbReference type="NCBI Taxonomy" id="2777116"/>
    <lineage>
        <taxon>Eukaryota</taxon>
        <taxon>Metazoa</taxon>
        <taxon>Ecdysozoa</taxon>
        <taxon>Nematoda</taxon>
        <taxon>Chromadorea</taxon>
        <taxon>Rhabditida</taxon>
        <taxon>Rhabditina</taxon>
        <taxon>Rhabditomorpha</taxon>
        <taxon>Rhabditoidea</taxon>
        <taxon>Rhabditidae</taxon>
        <taxon>Peloderinae</taxon>
        <taxon>Caenorhabditis</taxon>
    </lineage>
</organism>
<feature type="compositionally biased region" description="Polar residues" evidence="1">
    <location>
        <begin position="984"/>
        <end position="996"/>
    </location>
</feature>
<accession>A0A8S1H6I5</accession>
<feature type="region of interest" description="Disordered" evidence="1">
    <location>
        <begin position="733"/>
        <end position="765"/>
    </location>
</feature>
<dbReference type="EMBL" id="CAJGYM010000009">
    <property type="protein sequence ID" value="CAD6188960.1"/>
    <property type="molecule type" value="Genomic_DNA"/>
</dbReference>
<feature type="region of interest" description="Disordered" evidence="1">
    <location>
        <begin position="982"/>
        <end position="1018"/>
    </location>
</feature>
<gene>
    <name evidence="2" type="ORF">CAUJ_LOCUS4879</name>
</gene>
<reference evidence="2" key="1">
    <citation type="submission" date="2020-10" db="EMBL/GenBank/DDBJ databases">
        <authorList>
            <person name="Kikuchi T."/>
        </authorList>
    </citation>
    <scope>NUCLEOTIDE SEQUENCE</scope>
    <source>
        <strain evidence="2">NKZ352</strain>
    </source>
</reference>
<feature type="compositionally biased region" description="Polar residues" evidence="1">
    <location>
        <begin position="160"/>
        <end position="182"/>
    </location>
</feature>
<dbReference type="Proteomes" id="UP000835052">
    <property type="component" value="Unassembled WGS sequence"/>
</dbReference>
<feature type="compositionally biased region" description="Basic and acidic residues" evidence="1">
    <location>
        <begin position="798"/>
        <end position="811"/>
    </location>
</feature>
<comment type="caution">
    <text evidence="2">The sequence shown here is derived from an EMBL/GenBank/DDBJ whole genome shotgun (WGS) entry which is preliminary data.</text>
</comment>
<feature type="region of interest" description="Disordered" evidence="1">
    <location>
        <begin position="1197"/>
        <end position="1227"/>
    </location>
</feature>
<evidence type="ECO:0000313" key="2">
    <source>
        <dbReference type="EMBL" id="CAD6188960.1"/>
    </source>
</evidence>
<protein>
    <submittedName>
        <fullName evidence="2">Uncharacterized protein</fullName>
    </submittedName>
</protein>
<evidence type="ECO:0000256" key="1">
    <source>
        <dbReference type="SAM" id="MobiDB-lite"/>
    </source>
</evidence>
<feature type="region of interest" description="Disordered" evidence="1">
    <location>
        <begin position="76"/>
        <end position="98"/>
    </location>
</feature>
<evidence type="ECO:0000313" key="3">
    <source>
        <dbReference type="Proteomes" id="UP000835052"/>
    </source>
</evidence>
<sequence>MTSRRSIMIEAITPPKLKDICIPKRLTRDQILAKKHRIGPQLMKKIEQEAELRRTKTLRAALEQEKRKKLERLKRREKEKRLRKAAEAAEKKNEGTVTMRTTSHCSIVLQPVDTNAAITLKKPLSTVEIMPKPEKPKKPEDGPTRKRPHSAMKIQGAHATKQQFSKSCEQSFESRNIQSTFGGNPKLTENKSALDRPCKTEKVQPISVNKPELPNKKPMLEQLQPAVKNPPITYNKGKALVNEHELKSPCKTNKIEYETKLRRSTTVVEPQASAVAAIKAIDQVQVPDLVHAAPPAPFRGLGRPNIGNDRSLYCYGGTMLHEPLSERLQTIYGACMFNGKMATHCQNCAYFPVHLNPNRDQIIENESSLEPTTVNKPQASGVAVNHQLGQVQDPNTVKAAPSAPVRALAQADIDNRRSIYCYGGTMSHEPLSKLLQTKYPPFMFRGKMATSCQKCIFFPLYLNPGCDQIVENEFSIERPYTTDPIQSAKIDEPQASTVPALNQIDQIQAQNPAQAAPPAPVRALAQAVVELDHYVSCPGKAHSHKPIYGKLEKNIPRKRWNGKLVTNCRKCGFFPVYLLPYCEASGPLVKFAHIRKLIVDTNNTTSEVTHSSKKLGRLRDGGRESEEDEKVRTTESSIRLANRTVSRAREPIRVDGVYTARCQATMTKTRRSAILIPALLHKTVPVERPPNRKSFMRAPARQKLISYYMKRKFEREAIERRTKIARAALEEEKKRKLGRSKQREQDRRLRKAAEAAEKKNEGTVTMRTTSHCSIVLQPVDTNASITLKKPLSTVEIMPKPEKPKKPEDGPTRKLPHSTMNIQKAHVTEQKYSDSYEQFCKICNIQPMFKNDSTLEQPSDHELRIKLPKNISRYKEPHPAVKNPPITKTKVKAPVKEHELKSPCKTDKIQSKFGDKSKLTENESVLERPFKTGKIQSSLDPLLKLPKDKFTLKGPHKIQVPPITLKVSDNEPTLQFSCKTDKIQPINNNRPQLSKNPSMYKGPHPEIPPTTEDLEDEPTYKPPQNTVTDWEADFACFYHCLKTKFMAANIQNMPQKSQVEQICLNGSKLKAPNESELEQLINSVKMLEIPENEDTVPKKGSKASAVAAIHRIDQVQAQDPLKAAPPAPVPVLAQADIGQDRNLYCPGGTMLHEPISNKLQKGMHIMKCNGKMATYCRNCGYFPLYTHAVRETSKPLVKLPAAKQDDSASCQKTTSGPKRTKDTSSDEE</sequence>
<feature type="region of interest" description="Disordered" evidence="1">
    <location>
        <begin position="605"/>
        <end position="635"/>
    </location>
</feature>
<dbReference type="AlphaFoldDB" id="A0A8S1H6I5"/>
<feature type="compositionally biased region" description="Basic and acidic residues" evidence="1">
    <location>
        <begin position="76"/>
        <end position="94"/>
    </location>
</feature>